<organism evidence="1 2">
    <name type="scientific">Vitis vinifera</name>
    <name type="common">Grape</name>
    <dbReference type="NCBI Taxonomy" id="29760"/>
    <lineage>
        <taxon>Eukaryota</taxon>
        <taxon>Viridiplantae</taxon>
        <taxon>Streptophyta</taxon>
        <taxon>Embryophyta</taxon>
        <taxon>Tracheophyta</taxon>
        <taxon>Spermatophyta</taxon>
        <taxon>Magnoliopsida</taxon>
        <taxon>eudicotyledons</taxon>
        <taxon>Gunneridae</taxon>
        <taxon>Pentapetalae</taxon>
        <taxon>rosids</taxon>
        <taxon>Vitales</taxon>
        <taxon>Vitaceae</taxon>
        <taxon>Viteae</taxon>
        <taxon>Vitis</taxon>
    </lineage>
</organism>
<sequence>MALGICELIWLKGLLRELQVNLENPMRLYCDNKAAISIAYNSVQPVEIDRHFIKEKIDSGLISTLLVTSKLQLVDVFTKGVQNLTFNSMVNKLGMEDIFEPA</sequence>
<reference evidence="1 2" key="1">
    <citation type="journal article" date="2018" name="PLoS Genet.">
        <title>Population sequencing reveals clonal diversity and ancestral inbreeding in the grapevine cultivar Chardonnay.</title>
        <authorList>
            <person name="Roach M.J."/>
            <person name="Johnson D.L."/>
            <person name="Bohlmann J."/>
            <person name="van Vuuren H.J."/>
            <person name="Jones S.J."/>
            <person name="Pretorius I.S."/>
            <person name="Schmidt S.A."/>
            <person name="Borneman A.R."/>
        </authorList>
    </citation>
    <scope>NUCLEOTIDE SEQUENCE [LARGE SCALE GENOMIC DNA]</scope>
    <source>
        <strain evidence="2">cv. Chardonnay</strain>
        <tissue evidence="1">Leaf</tissue>
    </source>
</reference>
<evidence type="ECO:0000313" key="1">
    <source>
        <dbReference type="EMBL" id="RVW94099.1"/>
    </source>
</evidence>
<dbReference type="CDD" id="cd09272">
    <property type="entry name" value="RNase_HI_RT_Ty1"/>
    <property type="match status" value="1"/>
</dbReference>
<comment type="caution">
    <text evidence="1">The sequence shown here is derived from an EMBL/GenBank/DDBJ whole genome shotgun (WGS) entry which is preliminary data.</text>
</comment>
<name>A0A438IBP0_VITVI</name>
<accession>A0A438IBP0</accession>
<dbReference type="EMBL" id="QGNW01000124">
    <property type="protein sequence ID" value="RVW94099.1"/>
    <property type="molecule type" value="Genomic_DNA"/>
</dbReference>
<evidence type="ECO:0000313" key="2">
    <source>
        <dbReference type="Proteomes" id="UP000288805"/>
    </source>
</evidence>
<protein>
    <submittedName>
        <fullName evidence="1">Copia protein</fullName>
    </submittedName>
</protein>
<dbReference type="PANTHER" id="PTHR11439:SF440">
    <property type="entry name" value="INTEGRASE CATALYTIC DOMAIN-CONTAINING PROTEIN"/>
    <property type="match status" value="1"/>
</dbReference>
<dbReference type="AlphaFoldDB" id="A0A438IBP0"/>
<dbReference type="PANTHER" id="PTHR11439">
    <property type="entry name" value="GAG-POL-RELATED RETROTRANSPOSON"/>
    <property type="match status" value="1"/>
</dbReference>
<gene>
    <name evidence="1" type="primary">GIP_325</name>
    <name evidence="1" type="ORF">CK203_038226</name>
</gene>
<proteinExistence type="predicted"/>
<dbReference type="Proteomes" id="UP000288805">
    <property type="component" value="Unassembled WGS sequence"/>
</dbReference>